<dbReference type="OrthoDB" id="5520313at2"/>
<organism evidence="1 2">
    <name type="scientific">Polyangium fumosum</name>
    <dbReference type="NCBI Taxonomy" id="889272"/>
    <lineage>
        <taxon>Bacteria</taxon>
        <taxon>Pseudomonadati</taxon>
        <taxon>Myxococcota</taxon>
        <taxon>Polyangia</taxon>
        <taxon>Polyangiales</taxon>
        <taxon>Polyangiaceae</taxon>
        <taxon>Polyangium</taxon>
    </lineage>
</organism>
<protein>
    <submittedName>
        <fullName evidence="1">DUF2378 family protein</fullName>
    </submittedName>
</protein>
<dbReference type="Proteomes" id="UP000309215">
    <property type="component" value="Unassembled WGS sequence"/>
</dbReference>
<dbReference type="GO" id="GO:0020037">
    <property type="term" value="F:heme binding"/>
    <property type="evidence" value="ECO:0007669"/>
    <property type="project" value="InterPro"/>
</dbReference>
<dbReference type="Gene3D" id="3.90.1520.10">
    <property type="entry name" value="H-NOX domain"/>
    <property type="match status" value="1"/>
</dbReference>
<reference evidence="1 2" key="1">
    <citation type="submission" date="2019-04" db="EMBL/GenBank/DDBJ databases">
        <authorList>
            <person name="Li Y."/>
            <person name="Wang J."/>
        </authorList>
    </citation>
    <scope>NUCLEOTIDE SEQUENCE [LARGE SCALE GENOMIC DNA]</scope>
    <source>
        <strain evidence="1 2">DSM 14668</strain>
    </source>
</reference>
<sequence length="217" mass="23561">MVTGVRVRVSCGHFVPGKGPRRAMDSKEMLDKRIALATSTDNMLGMVLDGALNHLGQAYGPAKVNAIRTQVMGDKTIRSFFWYPVSSLLKVARRLVDEPSLGLTCDEVMTGCGEHAFSSLLESPVGKMLARFGQGNPQALCANGPYAYTLAVSFGEREYTKTGERSADVVFTRDLFGPAFTVAVYRVAYKLVSNVDAIVTATVANDAGTDFIIHTRW</sequence>
<keyword evidence="2" id="KW-1185">Reference proteome</keyword>
<dbReference type="NCBIfam" id="TIGR02265">
    <property type="entry name" value="Mxa_TIGR02265"/>
    <property type="match status" value="1"/>
</dbReference>
<evidence type="ECO:0000313" key="1">
    <source>
        <dbReference type="EMBL" id="TKC97159.1"/>
    </source>
</evidence>
<accession>A0A4U1IS61</accession>
<dbReference type="AlphaFoldDB" id="A0A4U1IS61"/>
<dbReference type="EMBL" id="SSMQ01000082">
    <property type="protein sequence ID" value="TKC97159.1"/>
    <property type="molecule type" value="Genomic_DNA"/>
</dbReference>
<gene>
    <name evidence="1" type="ORF">E8A74_44430</name>
</gene>
<dbReference type="Pfam" id="PF09536">
    <property type="entry name" value="DUF2378"/>
    <property type="match status" value="1"/>
</dbReference>
<dbReference type="InterPro" id="IPR038158">
    <property type="entry name" value="H-NOX_domain_sf"/>
</dbReference>
<proteinExistence type="predicted"/>
<name>A0A4U1IS61_9BACT</name>
<dbReference type="InterPro" id="IPR011751">
    <property type="entry name" value="Mxa_paralog_2265"/>
</dbReference>
<comment type="caution">
    <text evidence="1">The sequence shown here is derived from an EMBL/GenBank/DDBJ whole genome shotgun (WGS) entry which is preliminary data.</text>
</comment>
<evidence type="ECO:0000313" key="2">
    <source>
        <dbReference type="Proteomes" id="UP000309215"/>
    </source>
</evidence>